<dbReference type="Gene3D" id="3.40.30.10">
    <property type="entry name" value="Glutaredoxin"/>
    <property type="match status" value="1"/>
</dbReference>
<evidence type="ECO:0000256" key="3">
    <source>
        <dbReference type="ARBA" id="ARBA00022729"/>
    </source>
</evidence>
<dbReference type="InterPro" id="IPR036249">
    <property type="entry name" value="Thioredoxin-like_sf"/>
</dbReference>
<feature type="domain" description="Disulphide bond isomerase DsbC/G N-terminal" evidence="8">
    <location>
        <begin position="34"/>
        <end position="95"/>
    </location>
</feature>
<dbReference type="AlphaFoldDB" id="A1SZS5"/>
<evidence type="ECO:0000313" key="11">
    <source>
        <dbReference type="Proteomes" id="UP000000639"/>
    </source>
</evidence>
<keyword evidence="11" id="KW-1185">Reference proteome</keyword>
<evidence type="ECO:0000256" key="2">
    <source>
        <dbReference type="ARBA" id="ARBA00009813"/>
    </source>
</evidence>
<keyword evidence="6 7" id="KW-0676">Redox-active center</keyword>
<keyword evidence="4 7" id="KW-0574">Periplasm</keyword>
<organism evidence="10 11">
    <name type="scientific">Psychromonas ingrahamii (strain DSM 17664 / CCUG 51855 / 37)</name>
    <dbReference type="NCBI Taxonomy" id="357804"/>
    <lineage>
        <taxon>Bacteria</taxon>
        <taxon>Pseudomonadati</taxon>
        <taxon>Pseudomonadota</taxon>
        <taxon>Gammaproteobacteria</taxon>
        <taxon>Alteromonadales</taxon>
        <taxon>Psychromonadaceae</taxon>
        <taxon>Psychromonas</taxon>
    </lineage>
</organism>
<dbReference type="EMBL" id="CP000510">
    <property type="protein sequence ID" value="ABM04990.1"/>
    <property type="molecule type" value="Genomic_DNA"/>
</dbReference>
<dbReference type="HOGENOM" id="CLU_083593_0_0_6"/>
<dbReference type="InterPro" id="IPR018950">
    <property type="entry name" value="DiS-bond_isomerase_DsbC/G_N"/>
</dbReference>
<dbReference type="eggNOG" id="COG1651">
    <property type="taxonomic scope" value="Bacteria"/>
</dbReference>
<comment type="subcellular location">
    <subcellularLocation>
        <location evidence="1 7">Periplasm</location>
    </subcellularLocation>
</comment>
<dbReference type="InterPro" id="IPR009094">
    <property type="entry name" value="DiS-bond_isomerase_DsbC/G_N_sf"/>
</dbReference>
<dbReference type="OrthoDB" id="12976at2"/>
<dbReference type="NCBIfam" id="NF008129">
    <property type="entry name" value="PRK10877.1"/>
    <property type="match status" value="1"/>
</dbReference>
<evidence type="ECO:0000259" key="9">
    <source>
        <dbReference type="Pfam" id="PF13098"/>
    </source>
</evidence>
<dbReference type="InterPro" id="IPR012336">
    <property type="entry name" value="Thioredoxin-like_fold"/>
</dbReference>
<comment type="similarity">
    <text evidence="2 7">Belongs to the thioredoxin family. DsbC subfamily.</text>
</comment>
<dbReference type="Proteomes" id="UP000000639">
    <property type="component" value="Chromosome"/>
</dbReference>
<gene>
    <name evidence="10" type="ordered locus">Ping_3303</name>
</gene>
<dbReference type="Gene3D" id="3.10.450.70">
    <property type="entry name" value="Disulphide bond isomerase, DsbC/G, N-terminal"/>
    <property type="match status" value="1"/>
</dbReference>
<keyword evidence="5" id="KW-1015">Disulfide bond</keyword>
<dbReference type="InterPro" id="IPR051470">
    <property type="entry name" value="Thiol:disulfide_interchange"/>
</dbReference>
<dbReference type="KEGG" id="pin:Ping_3303"/>
<evidence type="ECO:0000256" key="7">
    <source>
        <dbReference type="RuleBase" id="RU364038"/>
    </source>
</evidence>
<dbReference type="InterPro" id="IPR033954">
    <property type="entry name" value="DiS-bond_Isoase_DsbC/G"/>
</dbReference>
<dbReference type="Pfam" id="PF10411">
    <property type="entry name" value="DsbC_N"/>
    <property type="match status" value="1"/>
</dbReference>
<evidence type="ECO:0000259" key="8">
    <source>
        <dbReference type="Pfam" id="PF10411"/>
    </source>
</evidence>
<evidence type="ECO:0000313" key="10">
    <source>
        <dbReference type="EMBL" id="ABM04990.1"/>
    </source>
</evidence>
<dbReference type="STRING" id="357804.Ping_3303"/>
<evidence type="ECO:0000256" key="5">
    <source>
        <dbReference type="ARBA" id="ARBA00023157"/>
    </source>
</evidence>
<keyword evidence="3 7" id="KW-0732">Signal</keyword>
<feature type="chain" id="PRO_5010001117" description="Thiol:disulfide interchange protein" evidence="7">
    <location>
        <begin position="24"/>
        <end position="251"/>
    </location>
</feature>
<dbReference type="GO" id="GO:0042597">
    <property type="term" value="C:periplasmic space"/>
    <property type="evidence" value="ECO:0007669"/>
    <property type="project" value="UniProtKB-SubCell"/>
</dbReference>
<proteinExistence type="inferred from homology"/>
<dbReference type="PANTHER" id="PTHR35272:SF3">
    <property type="entry name" value="THIOL:DISULFIDE INTERCHANGE PROTEIN DSBC"/>
    <property type="match status" value="1"/>
</dbReference>
<feature type="domain" description="Thioredoxin-like fold" evidence="9">
    <location>
        <begin position="125"/>
        <end position="248"/>
    </location>
</feature>
<sequence>MATIFSKTGVICVFLLSSFAAVSATSESPSSLVVEEITTKMESLKIPVNEINKSAVEGLYEVISNGDIYYISEDATHLLYGSIYALDNQMVNITEQKKAQLSRQKVAKNIDKITAFEKDMIVFKAQDEKHVVTVFTDPTCSYCQKLHSQMADYNKLGITIRYLAFPRAGIDSSTYHTMVSIWCSNDPKNAMNMAKKRREIPSETCENTVKEQYQLGRLLGVNGTPALILENGTLTPGYLPPQRLLQLLEEK</sequence>
<dbReference type="SUPFAM" id="SSF54423">
    <property type="entry name" value="DsbC/DsbG N-terminal domain-like"/>
    <property type="match status" value="1"/>
</dbReference>
<feature type="signal peptide" evidence="7">
    <location>
        <begin position="1"/>
        <end position="23"/>
    </location>
</feature>
<protein>
    <recommendedName>
        <fullName evidence="7">Thiol:disulfide interchange protein</fullName>
    </recommendedName>
</protein>
<dbReference type="SUPFAM" id="SSF52833">
    <property type="entry name" value="Thioredoxin-like"/>
    <property type="match status" value="1"/>
</dbReference>
<dbReference type="CDD" id="cd03020">
    <property type="entry name" value="DsbA_DsbC_DsbG"/>
    <property type="match status" value="1"/>
</dbReference>
<reference evidence="10 11" key="1">
    <citation type="submission" date="2007-01" db="EMBL/GenBank/DDBJ databases">
        <title>Complete sequence of Psychromonas ingrahamii 37.</title>
        <authorList>
            <consortium name="US DOE Joint Genome Institute"/>
            <person name="Copeland A."/>
            <person name="Lucas S."/>
            <person name="Lapidus A."/>
            <person name="Barry K."/>
            <person name="Detter J.C."/>
            <person name="Glavina del Rio T."/>
            <person name="Hammon N."/>
            <person name="Israni S."/>
            <person name="Dalin E."/>
            <person name="Tice H."/>
            <person name="Pitluck S."/>
            <person name="Thompson L.S."/>
            <person name="Brettin T."/>
            <person name="Bruce D."/>
            <person name="Han C."/>
            <person name="Tapia R."/>
            <person name="Schmutz J."/>
            <person name="Larimer F."/>
            <person name="Land M."/>
            <person name="Hauser L."/>
            <person name="Kyrpides N."/>
            <person name="Ivanova N."/>
            <person name="Staley J."/>
            <person name="Richardson P."/>
        </authorList>
    </citation>
    <scope>NUCLEOTIDE SEQUENCE [LARGE SCALE GENOMIC DNA]</scope>
    <source>
        <strain evidence="10 11">37</strain>
    </source>
</reference>
<evidence type="ECO:0000256" key="4">
    <source>
        <dbReference type="ARBA" id="ARBA00022764"/>
    </source>
</evidence>
<evidence type="ECO:0000256" key="6">
    <source>
        <dbReference type="ARBA" id="ARBA00023284"/>
    </source>
</evidence>
<dbReference type="PANTHER" id="PTHR35272">
    <property type="entry name" value="THIOL:DISULFIDE INTERCHANGE PROTEIN DSBC-RELATED"/>
    <property type="match status" value="1"/>
</dbReference>
<evidence type="ECO:0000256" key="1">
    <source>
        <dbReference type="ARBA" id="ARBA00004418"/>
    </source>
</evidence>
<name>A1SZS5_PSYIN</name>
<comment type="function">
    <text evidence="7">Required for disulfide bond formation in some periplasmic proteins. Acts by transferring its disulfide bond to other proteins and is reduced in the process.</text>
</comment>
<accession>A1SZS5</accession>
<dbReference type="RefSeq" id="WP_011771542.1">
    <property type="nucleotide sequence ID" value="NC_008709.1"/>
</dbReference>
<dbReference type="Pfam" id="PF13098">
    <property type="entry name" value="Thioredoxin_2"/>
    <property type="match status" value="1"/>
</dbReference>